<comment type="caution">
    <text evidence="1">The sequence shown here is derived from an EMBL/GenBank/DDBJ whole genome shotgun (WGS) entry which is preliminary data.</text>
</comment>
<evidence type="ECO:0000313" key="2">
    <source>
        <dbReference type="Proteomes" id="UP000821845"/>
    </source>
</evidence>
<dbReference type="EMBL" id="CM023484">
    <property type="protein sequence ID" value="KAH6932778.1"/>
    <property type="molecule type" value="Genomic_DNA"/>
</dbReference>
<name>A0ACB7SGB2_HYAAI</name>
<reference evidence="1" key="1">
    <citation type="submission" date="2020-05" db="EMBL/GenBank/DDBJ databases">
        <title>Large-scale comparative analyses of tick genomes elucidate their genetic diversity and vector capacities.</title>
        <authorList>
            <person name="Jia N."/>
            <person name="Wang J."/>
            <person name="Shi W."/>
            <person name="Du L."/>
            <person name="Sun Y."/>
            <person name="Zhan W."/>
            <person name="Jiang J."/>
            <person name="Wang Q."/>
            <person name="Zhang B."/>
            <person name="Ji P."/>
            <person name="Sakyi L.B."/>
            <person name="Cui X."/>
            <person name="Yuan T."/>
            <person name="Jiang B."/>
            <person name="Yang W."/>
            <person name="Lam T.T.-Y."/>
            <person name="Chang Q."/>
            <person name="Ding S."/>
            <person name="Wang X."/>
            <person name="Zhu J."/>
            <person name="Ruan X."/>
            <person name="Zhao L."/>
            <person name="Wei J."/>
            <person name="Que T."/>
            <person name="Du C."/>
            <person name="Cheng J."/>
            <person name="Dai P."/>
            <person name="Han X."/>
            <person name="Huang E."/>
            <person name="Gao Y."/>
            <person name="Liu J."/>
            <person name="Shao H."/>
            <person name="Ye R."/>
            <person name="Li L."/>
            <person name="Wei W."/>
            <person name="Wang X."/>
            <person name="Wang C."/>
            <person name="Yang T."/>
            <person name="Huo Q."/>
            <person name="Li W."/>
            <person name="Guo W."/>
            <person name="Chen H."/>
            <person name="Zhou L."/>
            <person name="Ni X."/>
            <person name="Tian J."/>
            <person name="Zhou Y."/>
            <person name="Sheng Y."/>
            <person name="Liu T."/>
            <person name="Pan Y."/>
            <person name="Xia L."/>
            <person name="Li J."/>
            <person name="Zhao F."/>
            <person name="Cao W."/>
        </authorList>
    </citation>
    <scope>NUCLEOTIDE SEQUENCE</scope>
    <source>
        <strain evidence="1">Hyas-2018</strain>
    </source>
</reference>
<accession>A0ACB7SGB2</accession>
<organism evidence="1 2">
    <name type="scientific">Hyalomma asiaticum</name>
    <name type="common">Tick</name>
    <dbReference type="NCBI Taxonomy" id="266040"/>
    <lineage>
        <taxon>Eukaryota</taxon>
        <taxon>Metazoa</taxon>
        <taxon>Ecdysozoa</taxon>
        <taxon>Arthropoda</taxon>
        <taxon>Chelicerata</taxon>
        <taxon>Arachnida</taxon>
        <taxon>Acari</taxon>
        <taxon>Parasitiformes</taxon>
        <taxon>Ixodida</taxon>
        <taxon>Ixodoidea</taxon>
        <taxon>Ixodidae</taxon>
        <taxon>Hyalomminae</taxon>
        <taxon>Hyalomma</taxon>
    </lineage>
</organism>
<dbReference type="Proteomes" id="UP000821845">
    <property type="component" value="Chromosome 4"/>
</dbReference>
<proteinExistence type="predicted"/>
<protein>
    <submittedName>
        <fullName evidence="1">Uncharacterized protein</fullName>
    </submittedName>
</protein>
<keyword evidence="2" id="KW-1185">Reference proteome</keyword>
<sequence>MRSTWPPEGIHRLRDENCPSRLPTAFQLQAYKYLSTNVVPKSRHCRPLVDTPYGRKLARDFSRGSLKARIQENKQLIIQARRKVCASEAYLRMKLCAADFSEVLEARARAETLEREKCTHAHDKKLSVLLPSLPQGHIEATSIQNLSRKQLSRDHMSVLSKGMNFAVAPQVIPKRDIIVETEECFRHMKDTAAVALARSRIVNILANSRAPRSNLTSSERAALEDLRSDPSVVVLEADKGKGIVVMSRKTMKEKCKKFWMILCILKRFSMTLV</sequence>
<evidence type="ECO:0000313" key="1">
    <source>
        <dbReference type="EMBL" id="KAH6932778.1"/>
    </source>
</evidence>
<gene>
    <name evidence="1" type="ORF">HPB50_009402</name>
</gene>